<dbReference type="Pfam" id="PF10945">
    <property type="entry name" value="CBP_BcsR"/>
    <property type="match status" value="1"/>
</dbReference>
<dbReference type="InterPro" id="IPR024487">
    <property type="entry name" value="CBP_BcsR"/>
</dbReference>
<proteinExistence type="predicted"/>
<dbReference type="RefSeq" id="WP_163147272.1">
    <property type="nucleotide sequence ID" value="NZ_JAAIKZ010000004.1"/>
</dbReference>
<sequence>MTIDEQAIKPVPFDVPVEGDGSTDIELVQKAFGVSFQYHDIALEEHLADVRSRFPLLAELDVKRSAE</sequence>
<evidence type="ECO:0000313" key="1">
    <source>
        <dbReference type="EMBL" id="NEX73604.1"/>
    </source>
</evidence>
<comment type="caution">
    <text evidence="1">The sequence shown here is derived from an EMBL/GenBank/DDBJ whole genome shotgun (WGS) entry which is preliminary data.</text>
</comment>
<evidence type="ECO:0008006" key="3">
    <source>
        <dbReference type="Google" id="ProtNLM"/>
    </source>
</evidence>
<gene>
    <name evidence="1" type="ORF">G4911_02285</name>
</gene>
<dbReference type="AlphaFoldDB" id="A0AAW9Y748"/>
<organism evidence="1 2">
    <name type="scientific">Aeromonas rivipollensis</name>
    <dbReference type="NCBI Taxonomy" id="948519"/>
    <lineage>
        <taxon>Bacteria</taxon>
        <taxon>Pseudomonadati</taxon>
        <taxon>Pseudomonadota</taxon>
        <taxon>Gammaproteobacteria</taxon>
        <taxon>Aeromonadales</taxon>
        <taxon>Aeromonadaceae</taxon>
        <taxon>Aeromonas</taxon>
    </lineage>
</organism>
<evidence type="ECO:0000313" key="2">
    <source>
        <dbReference type="Proteomes" id="UP000480681"/>
    </source>
</evidence>
<dbReference type="EMBL" id="JAAIKZ010000004">
    <property type="protein sequence ID" value="NEX73604.1"/>
    <property type="molecule type" value="Genomic_DNA"/>
</dbReference>
<reference evidence="1 2" key="1">
    <citation type="submission" date="2020-02" db="EMBL/GenBank/DDBJ databases">
        <title>Genome sequencing of Aeromonas rivipollensis.</title>
        <authorList>
            <person name="Fono-Tamo Ubani E.K."/>
            <person name="Lekota K.E."/>
        </authorList>
    </citation>
    <scope>NUCLEOTIDE SEQUENCE [LARGE SCALE GENOMIC DNA]</scope>
    <source>
        <strain evidence="1 2">G87</strain>
    </source>
</reference>
<protein>
    <recommendedName>
        <fullName evidence="3">Phage protein</fullName>
    </recommendedName>
</protein>
<dbReference type="Proteomes" id="UP000480681">
    <property type="component" value="Unassembled WGS sequence"/>
</dbReference>
<dbReference type="NCBIfam" id="NF040717">
    <property type="entry name" value="BcsR_only"/>
    <property type="match status" value="1"/>
</dbReference>
<accession>A0AAW9Y748</accession>
<name>A0AAW9Y748_9GAMM</name>